<feature type="chain" id="PRO_5001785266" description="Ionotropic receptor" evidence="9">
    <location>
        <begin position="20"/>
        <end position="588"/>
    </location>
</feature>
<keyword evidence="2" id="KW-1003">Cell membrane</keyword>
<evidence type="ECO:0000256" key="4">
    <source>
        <dbReference type="ARBA" id="ARBA00022989"/>
    </source>
</evidence>
<evidence type="ECO:0000256" key="8">
    <source>
        <dbReference type="SAM" id="Phobius"/>
    </source>
</evidence>
<evidence type="ECO:0000256" key="3">
    <source>
        <dbReference type="ARBA" id="ARBA00022692"/>
    </source>
</evidence>
<dbReference type="PANTHER" id="PTHR42643">
    <property type="entry name" value="IONOTROPIC RECEPTOR 20A-RELATED"/>
    <property type="match status" value="1"/>
</dbReference>
<dbReference type="OrthoDB" id="7912094at2759"/>
<dbReference type="InterPro" id="IPR052192">
    <property type="entry name" value="Insect_Ionotropic_Sensory_Rcpt"/>
</dbReference>
<reference evidence="10 12" key="1">
    <citation type="journal article" date="2014" name="BMC Genomics">
        <title>Genome sequence of Anopheles sinensis provides insight into genetics basis of mosquito competence for malaria parasites.</title>
        <authorList>
            <person name="Zhou D."/>
            <person name="Zhang D."/>
            <person name="Ding G."/>
            <person name="Shi L."/>
            <person name="Hou Q."/>
            <person name="Ye Y."/>
            <person name="Xu Y."/>
            <person name="Zhou H."/>
            <person name="Xiong C."/>
            <person name="Li S."/>
            <person name="Yu J."/>
            <person name="Hong S."/>
            <person name="Yu X."/>
            <person name="Zou P."/>
            <person name="Chen C."/>
            <person name="Chang X."/>
            <person name="Wang W."/>
            <person name="Lv Y."/>
            <person name="Sun Y."/>
            <person name="Ma L."/>
            <person name="Shen B."/>
            <person name="Zhu C."/>
        </authorList>
    </citation>
    <scope>NUCLEOTIDE SEQUENCE [LARGE SCALE GENOMIC DNA]</scope>
</reference>
<keyword evidence="3 8" id="KW-0812">Transmembrane</keyword>
<evidence type="ECO:0000256" key="2">
    <source>
        <dbReference type="ARBA" id="ARBA00022475"/>
    </source>
</evidence>
<protein>
    <recommendedName>
        <fullName evidence="13">Ionotropic receptor</fullName>
    </recommendedName>
</protein>
<evidence type="ECO:0008006" key="13">
    <source>
        <dbReference type="Google" id="ProtNLM"/>
    </source>
</evidence>
<keyword evidence="7" id="KW-0325">Glycoprotein</keyword>
<dbReference type="STRING" id="74873.A0A084WTN8"/>
<accession>A0A084WTN8</accession>
<dbReference type="OMA" id="FDRICIM"/>
<keyword evidence="4 8" id="KW-1133">Transmembrane helix</keyword>
<feature type="transmembrane region" description="Helical" evidence="8">
    <location>
        <begin position="538"/>
        <end position="561"/>
    </location>
</feature>
<keyword evidence="6" id="KW-0675">Receptor</keyword>
<dbReference type="EMBL" id="ATLV01026903">
    <property type="status" value="NOT_ANNOTATED_CDS"/>
    <property type="molecule type" value="Genomic_DNA"/>
</dbReference>
<keyword evidence="12" id="KW-1185">Reference proteome</keyword>
<evidence type="ECO:0000256" key="9">
    <source>
        <dbReference type="SAM" id="SignalP"/>
    </source>
</evidence>
<dbReference type="EMBL" id="KE525420">
    <property type="protein sequence ID" value="KFB53582.1"/>
    <property type="molecule type" value="Genomic_DNA"/>
</dbReference>
<reference evidence="11" key="2">
    <citation type="submission" date="2020-05" db="UniProtKB">
        <authorList>
            <consortium name="EnsemblMetazoa"/>
        </authorList>
    </citation>
    <scope>IDENTIFICATION</scope>
</reference>
<dbReference type="VEuPathDB" id="VectorBase:ASIS018161"/>
<dbReference type="PANTHER" id="PTHR42643:SF41">
    <property type="entry name" value="IONOTROPIC RECEPTOR 20A-RELATED"/>
    <property type="match status" value="1"/>
</dbReference>
<dbReference type="Proteomes" id="UP000030765">
    <property type="component" value="Unassembled WGS sequence"/>
</dbReference>
<evidence type="ECO:0000256" key="6">
    <source>
        <dbReference type="ARBA" id="ARBA00023170"/>
    </source>
</evidence>
<feature type="signal peptide" evidence="9">
    <location>
        <begin position="1"/>
        <end position="19"/>
    </location>
</feature>
<name>A0A084WTN8_ANOSI</name>
<organism evidence="10">
    <name type="scientific">Anopheles sinensis</name>
    <name type="common">Mosquito</name>
    <dbReference type="NCBI Taxonomy" id="74873"/>
    <lineage>
        <taxon>Eukaryota</taxon>
        <taxon>Metazoa</taxon>
        <taxon>Ecdysozoa</taxon>
        <taxon>Arthropoda</taxon>
        <taxon>Hexapoda</taxon>
        <taxon>Insecta</taxon>
        <taxon>Pterygota</taxon>
        <taxon>Neoptera</taxon>
        <taxon>Endopterygota</taxon>
        <taxon>Diptera</taxon>
        <taxon>Nematocera</taxon>
        <taxon>Culicoidea</taxon>
        <taxon>Culicidae</taxon>
        <taxon>Anophelinae</taxon>
        <taxon>Anopheles</taxon>
    </lineage>
</organism>
<evidence type="ECO:0000313" key="11">
    <source>
        <dbReference type="EnsemblMetazoa" id="ASIC021818-PA"/>
    </source>
</evidence>
<sequence>MLSCGKYLVLVILIPMVCGSIVQQPVEANGLPGTLGRLIGECFDRDTRTLYLVGLEQLDNFENYLALPYPKVIIPQATPIGVPDEAALVLMYLPVNSRDTLRRLMKIIMQRWSKIVRNAKYLVLMEDAYLAKPQTVVPTELGIVFATYNIVYWCVTGFRRAESLQYLVPFALASYFMESPVQYGSAFEWNRGRIPNVSQDILAQATLTFPYTHHMGGGVLRGIDLEIFENLLNHLNHRLVVEIIGNAGDLEEEREKMNTRLHEMHVDLMITRKDVAPETLPVIYVSDVSYYCLIAPRSTVLDLTQSLLRPFSTELWTCVAVTGLLISGLLVLAKRCAYVGILVRRAFDCKPLVSILTTSYAIVRFILLESYLAKVTSFFLAYRFLPDANTLDEFFATGIPIWLPTAYDLFVESLSDDLRSRVLERALGDDKCMDFSAGCAQMESFARATYVINHDLPVDPVTGRKPFYIVPEMLASYTHLGYAFARGSALVDLFAVYLRWMHEAGLVQLYYRQYEQYLMRDRFIQKPVDQSLEFDHLMSVWICVSLGWGVSFVVFLVELLLKCQPREVLRVWKRALTRRVNLIWSRGN</sequence>
<evidence type="ECO:0000313" key="10">
    <source>
        <dbReference type="EMBL" id="KFB53582.1"/>
    </source>
</evidence>
<dbReference type="GO" id="GO:0005886">
    <property type="term" value="C:plasma membrane"/>
    <property type="evidence" value="ECO:0007669"/>
    <property type="project" value="UniProtKB-SubCell"/>
</dbReference>
<dbReference type="EnsemblMetazoa" id="ASIC021818-RA">
    <property type="protein sequence ID" value="ASIC021818-PA"/>
    <property type="gene ID" value="ASIC021818"/>
</dbReference>
<keyword evidence="5 8" id="KW-0472">Membrane</keyword>
<evidence type="ECO:0000256" key="7">
    <source>
        <dbReference type="ARBA" id="ARBA00023180"/>
    </source>
</evidence>
<evidence type="ECO:0000313" key="12">
    <source>
        <dbReference type="Proteomes" id="UP000030765"/>
    </source>
</evidence>
<gene>
    <name evidence="10" type="ORF">ZHAS_00021818</name>
</gene>
<evidence type="ECO:0000256" key="5">
    <source>
        <dbReference type="ARBA" id="ARBA00023136"/>
    </source>
</evidence>
<keyword evidence="9" id="KW-0732">Signal</keyword>
<dbReference type="VEuPathDB" id="VectorBase:ASIC021818"/>
<proteinExistence type="predicted"/>
<comment type="subcellular location">
    <subcellularLocation>
        <location evidence="1">Cell membrane</location>
        <topology evidence="1">Multi-pass membrane protein</topology>
    </subcellularLocation>
</comment>
<evidence type="ECO:0000256" key="1">
    <source>
        <dbReference type="ARBA" id="ARBA00004651"/>
    </source>
</evidence>
<dbReference type="AlphaFoldDB" id="A0A084WTN8"/>